<dbReference type="SUPFAM" id="SSF90123">
    <property type="entry name" value="ABC transporter transmembrane region"/>
    <property type="match status" value="1"/>
</dbReference>
<dbReference type="AlphaFoldDB" id="A0AAE9ZS93"/>
<dbReference type="Pfam" id="PF00005">
    <property type="entry name" value="ABC_tran"/>
    <property type="match status" value="1"/>
</dbReference>
<keyword evidence="5" id="KW-0067">ATP-binding</keyword>
<feature type="domain" description="ABC transmembrane type-1" evidence="10">
    <location>
        <begin position="44"/>
        <end position="333"/>
    </location>
</feature>
<dbReference type="InterPro" id="IPR003593">
    <property type="entry name" value="AAA+_ATPase"/>
</dbReference>
<feature type="transmembrane region" description="Helical" evidence="8">
    <location>
        <begin position="272"/>
        <end position="294"/>
    </location>
</feature>
<gene>
    <name evidence="11" type="ORF">PXH66_18285</name>
</gene>
<accession>A0AAE9ZS93</accession>
<keyword evidence="12" id="KW-1185">Reference proteome</keyword>
<dbReference type="PROSITE" id="PS50893">
    <property type="entry name" value="ABC_TRANSPORTER_2"/>
    <property type="match status" value="1"/>
</dbReference>
<evidence type="ECO:0000313" key="12">
    <source>
        <dbReference type="Proteomes" id="UP001218638"/>
    </source>
</evidence>
<keyword evidence="4" id="KW-0547">Nucleotide-binding</keyword>
<feature type="domain" description="ABC transporter" evidence="9">
    <location>
        <begin position="372"/>
        <end position="608"/>
    </location>
</feature>
<dbReference type="InterPro" id="IPR027417">
    <property type="entry name" value="P-loop_NTPase"/>
</dbReference>
<name>A0AAE9ZS93_9BACT</name>
<dbReference type="InterPro" id="IPR003439">
    <property type="entry name" value="ABC_transporter-like_ATP-bd"/>
</dbReference>
<dbReference type="Gene3D" id="1.20.1560.10">
    <property type="entry name" value="ABC transporter type 1, transmembrane domain"/>
    <property type="match status" value="1"/>
</dbReference>
<dbReference type="GO" id="GO:0015421">
    <property type="term" value="F:ABC-type oligopeptide transporter activity"/>
    <property type="evidence" value="ECO:0007669"/>
    <property type="project" value="TreeGrafter"/>
</dbReference>
<dbReference type="PROSITE" id="PS00211">
    <property type="entry name" value="ABC_TRANSPORTER_1"/>
    <property type="match status" value="1"/>
</dbReference>
<dbReference type="GO" id="GO:0016887">
    <property type="term" value="F:ATP hydrolysis activity"/>
    <property type="evidence" value="ECO:0007669"/>
    <property type="project" value="InterPro"/>
</dbReference>
<dbReference type="CDD" id="cd03249">
    <property type="entry name" value="ABC_MTABC3_MDL1_MDL2"/>
    <property type="match status" value="1"/>
</dbReference>
<dbReference type="Gene3D" id="3.40.50.300">
    <property type="entry name" value="P-loop containing nucleotide triphosphate hydrolases"/>
    <property type="match status" value="1"/>
</dbReference>
<evidence type="ECO:0000256" key="8">
    <source>
        <dbReference type="SAM" id="Phobius"/>
    </source>
</evidence>
<dbReference type="PANTHER" id="PTHR43394:SF1">
    <property type="entry name" value="ATP-BINDING CASSETTE SUB-FAMILY B MEMBER 10, MITOCHONDRIAL"/>
    <property type="match status" value="1"/>
</dbReference>
<dbReference type="PROSITE" id="PS50929">
    <property type="entry name" value="ABC_TM1F"/>
    <property type="match status" value="1"/>
</dbReference>
<organism evidence="11 12">
    <name type="scientific">Synoicihabitans lomoniglobus</name>
    <dbReference type="NCBI Taxonomy" id="2909285"/>
    <lineage>
        <taxon>Bacteria</taxon>
        <taxon>Pseudomonadati</taxon>
        <taxon>Verrucomicrobiota</taxon>
        <taxon>Opitutia</taxon>
        <taxon>Opitutales</taxon>
        <taxon>Opitutaceae</taxon>
        <taxon>Synoicihabitans</taxon>
    </lineage>
</organism>
<dbReference type="KEGG" id="slom:PXH66_18285"/>
<dbReference type="InterPro" id="IPR039421">
    <property type="entry name" value="Type_1_exporter"/>
</dbReference>
<dbReference type="SUPFAM" id="SSF52540">
    <property type="entry name" value="P-loop containing nucleoside triphosphate hydrolases"/>
    <property type="match status" value="1"/>
</dbReference>
<keyword evidence="7 8" id="KW-0472">Membrane</keyword>
<keyword evidence="6 8" id="KW-1133">Transmembrane helix</keyword>
<dbReference type="InterPro" id="IPR017871">
    <property type="entry name" value="ABC_transporter-like_CS"/>
</dbReference>
<proteinExistence type="inferred from homology"/>
<dbReference type="RefSeq" id="WP_330931045.1">
    <property type="nucleotide sequence ID" value="NZ_CP119075.1"/>
</dbReference>
<comment type="subcellular location">
    <subcellularLocation>
        <location evidence="1">Cell membrane</location>
        <topology evidence="1">Multi-pass membrane protein</topology>
    </subcellularLocation>
</comment>
<evidence type="ECO:0000256" key="4">
    <source>
        <dbReference type="ARBA" id="ARBA00022741"/>
    </source>
</evidence>
<keyword evidence="3 8" id="KW-0812">Transmembrane</keyword>
<reference evidence="11" key="1">
    <citation type="submission" date="2023-03" db="EMBL/GenBank/DDBJ databases">
        <title>Lomoglobus Profundus gen. nov., sp. nov., a novel member of the phylum Verrucomicrobia, isolated from deep-marine sediment of South China Sea.</title>
        <authorList>
            <person name="Ahmad T."/>
            <person name="Ishaq S.E."/>
            <person name="Wang F."/>
        </authorList>
    </citation>
    <scope>NUCLEOTIDE SEQUENCE</scope>
    <source>
        <strain evidence="11">LMO-M01</strain>
    </source>
</reference>
<comment type="similarity">
    <text evidence="2">Belongs to the ABC transporter superfamily. ABCB family. Multidrug resistance exporter (TC 3.A.1.201) subfamily.</text>
</comment>
<dbReference type="GO" id="GO:0005886">
    <property type="term" value="C:plasma membrane"/>
    <property type="evidence" value="ECO:0007669"/>
    <property type="project" value="UniProtKB-SubCell"/>
</dbReference>
<evidence type="ECO:0000256" key="2">
    <source>
        <dbReference type="ARBA" id="ARBA00007577"/>
    </source>
</evidence>
<evidence type="ECO:0000256" key="5">
    <source>
        <dbReference type="ARBA" id="ARBA00022840"/>
    </source>
</evidence>
<evidence type="ECO:0000256" key="7">
    <source>
        <dbReference type="ARBA" id="ARBA00023136"/>
    </source>
</evidence>
<dbReference type="InterPro" id="IPR011527">
    <property type="entry name" value="ABC1_TM_dom"/>
</dbReference>
<evidence type="ECO:0000313" key="11">
    <source>
        <dbReference type="EMBL" id="WED64290.1"/>
    </source>
</evidence>
<dbReference type="InterPro" id="IPR036640">
    <property type="entry name" value="ABC1_TM_sf"/>
</dbReference>
<dbReference type="SMART" id="SM00382">
    <property type="entry name" value="AAA"/>
    <property type="match status" value="1"/>
</dbReference>
<feature type="transmembrane region" description="Helical" evidence="8">
    <location>
        <begin position="175"/>
        <end position="208"/>
    </location>
</feature>
<dbReference type="CDD" id="cd18576">
    <property type="entry name" value="ABC_6TM_bac_exporter_ABCB8_10_like"/>
    <property type="match status" value="1"/>
</dbReference>
<dbReference type="Proteomes" id="UP001218638">
    <property type="component" value="Chromosome"/>
</dbReference>
<evidence type="ECO:0000256" key="3">
    <source>
        <dbReference type="ARBA" id="ARBA00022692"/>
    </source>
</evidence>
<sequence length="618" mass="66608">MARPSANQTDNARERLPKADLDRDGLRETWSLATYVRPYRGRFFFGLGALFSSALLGLLFPLLAGGLIDAAMHGGRATLPFVGSLTLNQIALTLAVSILLQATGSFNSALSFHRVGQSALADLRAAAYGRLLALPMTFFGQRRVGELASRVSTDIAQIEGALIDSLPQLCRQAVFLSGGLVLIAVTSLPLTAVMLGTLPLLIAAAVFFGRRLRRFSRDTQDRLADSQTIVEETLQAIASVKSFANEAFELNRYAKANGATLAAALRAARWRAVFVAFFIAALFGGILIVLWYGALQLQAGALTGGELTRFVLYTTFVGGAMAQSAELFSQIQKTVGATQRVREILREPVEDEAAIQTNDPSAAPVERLRGEVTFERVSFHYPARPDAPVLHDVNLAARPGERIALVGPSGAGKSTLTALLLRFYDPETGTLLIDGRDARTYPLQALRNQMALVPQDVLLFGGSIMENIAYGRPGADATAVEAAARQANAHEFIAAFPEGYATLVGDRGIKLSGGQRQRIAIARALLKDPAILILDEATSSLDSESERLVQDALDHLMQGRTTFVVAHRLATIRDVDRIAVIDGGRVVETGTHDELSVRPEGLYRRLSALQFGDTKVVE</sequence>
<feature type="transmembrane region" description="Helical" evidence="8">
    <location>
        <begin position="43"/>
        <end position="67"/>
    </location>
</feature>
<dbReference type="EMBL" id="CP119075">
    <property type="protein sequence ID" value="WED64290.1"/>
    <property type="molecule type" value="Genomic_DNA"/>
</dbReference>
<evidence type="ECO:0000256" key="6">
    <source>
        <dbReference type="ARBA" id="ARBA00022989"/>
    </source>
</evidence>
<dbReference type="PANTHER" id="PTHR43394">
    <property type="entry name" value="ATP-DEPENDENT PERMEASE MDL1, MITOCHONDRIAL"/>
    <property type="match status" value="1"/>
</dbReference>
<evidence type="ECO:0000259" key="9">
    <source>
        <dbReference type="PROSITE" id="PS50893"/>
    </source>
</evidence>
<evidence type="ECO:0000259" key="10">
    <source>
        <dbReference type="PROSITE" id="PS50929"/>
    </source>
</evidence>
<dbReference type="GO" id="GO:0005524">
    <property type="term" value="F:ATP binding"/>
    <property type="evidence" value="ECO:0007669"/>
    <property type="project" value="UniProtKB-KW"/>
</dbReference>
<dbReference type="FunFam" id="3.40.50.300:FF:000251">
    <property type="entry name" value="ABC transporter B family member 19"/>
    <property type="match status" value="1"/>
</dbReference>
<dbReference type="Pfam" id="PF00664">
    <property type="entry name" value="ABC_membrane"/>
    <property type="match status" value="1"/>
</dbReference>
<evidence type="ECO:0000256" key="1">
    <source>
        <dbReference type="ARBA" id="ARBA00004651"/>
    </source>
</evidence>
<protein>
    <submittedName>
        <fullName evidence="11">ABC transporter transmembrane domain-containing protein</fullName>
    </submittedName>
</protein>